<accession>A0A919QGX0</accession>
<comment type="caution">
    <text evidence="2">The sequence shown here is derived from an EMBL/GenBank/DDBJ whole genome shotgun (WGS) entry which is preliminary data.</text>
</comment>
<dbReference type="GO" id="GO:0004519">
    <property type="term" value="F:endonuclease activity"/>
    <property type="evidence" value="ECO:0007669"/>
    <property type="project" value="InterPro"/>
</dbReference>
<dbReference type="InterPro" id="IPR002711">
    <property type="entry name" value="HNH"/>
</dbReference>
<name>A0A919QGX0_9ACTN</name>
<evidence type="ECO:0000313" key="3">
    <source>
        <dbReference type="Proteomes" id="UP000640052"/>
    </source>
</evidence>
<evidence type="ECO:0000259" key="1">
    <source>
        <dbReference type="SMART" id="SM00507"/>
    </source>
</evidence>
<keyword evidence="3" id="KW-1185">Reference proteome</keyword>
<proteinExistence type="predicted"/>
<evidence type="ECO:0000313" key="2">
    <source>
        <dbReference type="EMBL" id="GIH26007.1"/>
    </source>
</evidence>
<dbReference type="Proteomes" id="UP000640052">
    <property type="component" value="Unassembled WGS sequence"/>
</dbReference>
<protein>
    <recommendedName>
        <fullName evidence="1">HNH nuclease domain-containing protein</fullName>
    </recommendedName>
</protein>
<dbReference type="AlphaFoldDB" id="A0A919QGX0"/>
<dbReference type="EMBL" id="BOOA01000035">
    <property type="protein sequence ID" value="GIH26007.1"/>
    <property type="molecule type" value="Genomic_DNA"/>
</dbReference>
<dbReference type="CDD" id="cd00085">
    <property type="entry name" value="HNHc"/>
    <property type="match status" value="1"/>
</dbReference>
<dbReference type="GO" id="GO:0003676">
    <property type="term" value="F:nucleic acid binding"/>
    <property type="evidence" value="ECO:0007669"/>
    <property type="project" value="InterPro"/>
</dbReference>
<dbReference type="RefSeq" id="WP_204042704.1">
    <property type="nucleotide sequence ID" value="NZ_BOOA01000035.1"/>
</dbReference>
<sequence>MKTRVRPCCPKETFATEEEARRRLDRVRSLGLSNPSPTGVKHCRNGWHLTYPATDTGPSDKTRAQVEGRDGYRCVRCGGPWVKGEDSIQHRIPRGRGGTNALENLLLLCGDGVTKCHGDVEHNRGEAYRAGYLVLTGLDPAAQPVLVHGRDWMLPTRDGSWATATEPGEAA</sequence>
<dbReference type="InterPro" id="IPR003615">
    <property type="entry name" value="HNH_nuc"/>
</dbReference>
<dbReference type="GO" id="GO:0008270">
    <property type="term" value="F:zinc ion binding"/>
    <property type="evidence" value="ECO:0007669"/>
    <property type="project" value="InterPro"/>
</dbReference>
<dbReference type="Gene3D" id="1.10.30.50">
    <property type="match status" value="1"/>
</dbReference>
<gene>
    <name evidence="2" type="ORF">Aph01nite_43170</name>
</gene>
<reference evidence="2" key="1">
    <citation type="submission" date="2021-01" db="EMBL/GenBank/DDBJ databases">
        <title>Whole genome shotgun sequence of Acrocarpospora phusangensis NBRC 108782.</title>
        <authorList>
            <person name="Komaki H."/>
            <person name="Tamura T."/>
        </authorList>
    </citation>
    <scope>NUCLEOTIDE SEQUENCE</scope>
    <source>
        <strain evidence="2">NBRC 108782</strain>
    </source>
</reference>
<feature type="domain" description="HNH nuclease" evidence="1">
    <location>
        <begin position="61"/>
        <end position="118"/>
    </location>
</feature>
<dbReference type="Pfam" id="PF01844">
    <property type="entry name" value="HNH"/>
    <property type="match status" value="1"/>
</dbReference>
<organism evidence="2 3">
    <name type="scientific">Acrocarpospora phusangensis</name>
    <dbReference type="NCBI Taxonomy" id="1070424"/>
    <lineage>
        <taxon>Bacteria</taxon>
        <taxon>Bacillati</taxon>
        <taxon>Actinomycetota</taxon>
        <taxon>Actinomycetes</taxon>
        <taxon>Streptosporangiales</taxon>
        <taxon>Streptosporangiaceae</taxon>
        <taxon>Acrocarpospora</taxon>
    </lineage>
</organism>
<dbReference type="SMART" id="SM00507">
    <property type="entry name" value="HNHc"/>
    <property type="match status" value="1"/>
</dbReference>